<dbReference type="InterPro" id="IPR017972">
    <property type="entry name" value="Cyt_P450_CS"/>
</dbReference>
<evidence type="ECO:0000256" key="5">
    <source>
        <dbReference type="ARBA" id="ARBA00023004"/>
    </source>
</evidence>
<evidence type="ECO:0000256" key="1">
    <source>
        <dbReference type="ARBA" id="ARBA00010617"/>
    </source>
</evidence>
<dbReference type="EMBL" id="CAEZZU010000082">
    <property type="protein sequence ID" value="CAB4778111.1"/>
    <property type="molecule type" value="Genomic_DNA"/>
</dbReference>
<dbReference type="PRINTS" id="PR00385">
    <property type="entry name" value="P450"/>
</dbReference>
<dbReference type="InterPro" id="IPR002397">
    <property type="entry name" value="Cyt_P450_B"/>
</dbReference>
<evidence type="ECO:0000256" key="4">
    <source>
        <dbReference type="ARBA" id="ARBA00023002"/>
    </source>
</evidence>
<dbReference type="AlphaFoldDB" id="A0A6J6VZM5"/>
<evidence type="ECO:0000256" key="2">
    <source>
        <dbReference type="ARBA" id="ARBA00022617"/>
    </source>
</evidence>
<comment type="similarity">
    <text evidence="1">Belongs to the cytochrome P450 family.</text>
</comment>
<dbReference type="PRINTS" id="PR00359">
    <property type="entry name" value="BP450"/>
</dbReference>
<proteinExistence type="inferred from homology"/>
<name>A0A6J6VZM5_9ZZZZ</name>
<sequence>MGSLNSRKVSQMTQTLDALKWSPLDPSFRADPYPWYKALREQTPVLAHHEVGFVVSRYADIEALLRDPRLCVSTPSPWREVMAEAASPALRRLAELTLLFIDPPEHSRVRATFAKAFTPRRIAALQPHLEKTIDTILDRLDPQDEFDLMTEIAEPFPILSITHLLGVPESDWTELHRWTTEITAFNELPIDLSALPAANEAATDFDAYCRTIIDERRSNPGEDLISALLTAEEDGTGLSVDEIVAMLILLLMAGHDTTKSLISSGLRELLRHPDQAELLRNDPSLISSAIEELLRFESPLHVASGGGRWASEPFELHGVTITPGAAVRLLLGSGNRDPDAFENPDKLDIQRAPKPHLAFGKGIHFCIGAALGRQEAQIVISRVLTRFPDLEVTKDNLTWRSNFVTRQLTELPVRRSTRAAS</sequence>
<evidence type="ECO:0000256" key="3">
    <source>
        <dbReference type="ARBA" id="ARBA00022723"/>
    </source>
</evidence>
<dbReference type="GO" id="GO:0005506">
    <property type="term" value="F:iron ion binding"/>
    <property type="evidence" value="ECO:0007669"/>
    <property type="project" value="InterPro"/>
</dbReference>
<keyword evidence="4" id="KW-0560">Oxidoreductase</keyword>
<dbReference type="GO" id="GO:0004497">
    <property type="term" value="F:monooxygenase activity"/>
    <property type="evidence" value="ECO:0007669"/>
    <property type="project" value="UniProtKB-KW"/>
</dbReference>
<dbReference type="Pfam" id="PF00067">
    <property type="entry name" value="p450"/>
    <property type="match status" value="1"/>
</dbReference>
<dbReference type="EMBL" id="CAEZWM010000103">
    <property type="protein sequence ID" value="CAB4659834.1"/>
    <property type="molecule type" value="Genomic_DNA"/>
</dbReference>
<gene>
    <name evidence="7" type="ORF">UFOPK2242_00898</name>
    <name evidence="8" type="ORF">UFOPK2925_00672</name>
</gene>
<dbReference type="InterPro" id="IPR001128">
    <property type="entry name" value="Cyt_P450"/>
</dbReference>
<dbReference type="SUPFAM" id="SSF48264">
    <property type="entry name" value="Cytochrome P450"/>
    <property type="match status" value="1"/>
</dbReference>
<accession>A0A6J6VZM5</accession>
<evidence type="ECO:0000313" key="7">
    <source>
        <dbReference type="EMBL" id="CAB4659834.1"/>
    </source>
</evidence>
<dbReference type="GO" id="GO:0020037">
    <property type="term" value="F:heme binding"/>
    <property type="evidence" value="ECO:0007669"/>
    <property type="project" value="InterPro"/>
</dbReference>
<keyword evidence="2" id="KW-0349">Heme</keyword>
<keyword evidence="5" id="KW-0408">Iron</keyword>
<dbReference type="FunFam" id="1.10.630.10:FF:000018">
    <property type="entry name" value="Cytochrome P450 monooxygenase"/>
    <property type="match status" value="1"/>
</dbReference>
<evidence type="ECO:0000256" key="6">
    <source>
        <dbReference type="ARBA" id="ARBA00023033"/>
    </source>
</evidence>
<dbReference type="PANTHER" id="PTHR46696">
    <property type="entry name" value="P450, PUTATIVE (EUROFUNG)-RELATED"/>
    <property type="match status" value="1"/>
</dbReference>
<organism evidence="8">
    <name type="scientific">freshwater metagenome</name>
    <dbReference type="NCBI Taxonomy" id="449393"/>
    <lineage>
        <taxon>unclassified sequences</taxon>
        <taxon>metagenomes</taxon>
        <taxon>ecological metagenomes</taxon>
    </lineage>
</organism>
<evidence type="ECO:0000313" key="8">
    <source>
        <dbReference type="EMBL" id="CAB4778111.1"/>
    </source>
</evidence>
<protein>
    <submittedName>
        <fullName evidence="8">Unannotated protein</fullName>
    </submittedName>
</protein>
<reference evidence="8" key="1">
    <citation type="submission" date="2020-05" db="EMBL/GenBank/DDBJ databases">
        <authorList>
            <person name="Chiriac C."/>
            <person name="Salcher M."/>
            <person name="Ghai R."/>
            <person name="Kavagutti S V."/>
        </authorList>
    </citation>
    <scope>NUCLEOTIDE SEQUENCE</scope>
</reference>
<dbReference type="CDD" id="cd20625">
    <property type="entry name" value="CYP164-like"/>
    <property type="match status" value="1"/>
</dbReference>
<dbReference type="GO" id="GO:0016705">
    <property type="term" value="F:oxidoreductase activity, acting on paired donors, with incorporation or reduction of molecular oxygen"/>
    <property type="evidence" value="ECO:0007669"/>
    <property type="project" value="InterPro"/>
</dbReference>
<dbReference type="PROSITE" id="PS00086">
    <property type="entry name" value="CYTOCHROME_P450"/>
    <property type="match status" value="1"/>
</dbReference>
<dbReference type="PANTHER" id="PTHR46696:SF1">
    <property type="entry name" value="CYTOCHROME P450 YJIB-RELATED"/>
    <property type="match status" value="1"/>
</dbReference>
<dbReference type="Gene3D" id="1.10.630.10">
    <property type="entry name" value="Cytochrome P450"/>
    <property type="match status" value="1"/>
</dbReference>
<dbReference type="InterPro" id="IPR036396">
    <property type="entry name" value="Cyt_P450_sf"/>
</dbReference>
<keyword evidence="3" id="KW-0479">Metal-binding</keyword>
<keyword evidence="6" id="KW-0503">Monooxygenase</keyword>